<feature type="region of interest" description="Disordered" evidence="1">
    <location>
        <begin position="1"/>
        <end position="25"/>
    </location>
</feature>
<protein>
    <submittedName>
        <fullName evidence="2">Uncharacterized protein</fullName>
    </submittedName>
</protein>
<dbReference type="Proteomes" id="UP000287651">
    <property type="component" value="Unassembled WGS sequence"/>
</dbReference>
<comment type="caution">
    <text evidence="2">The sequence shown here is derived from an EMBL/GenBank/DDBJ whole genome shotgun (WGS) entry which is preliminary data.</text>
</comment>
<sequence>MERLSSTRKALSASKASGEFPGASAIGVVPNPNSGIRGVVVVVVVADSTLPLNNTKEDDEEGRRKGGEKRGRNRGLGCVPAAFYIGETMERKG</sequence>
<organism evidence="2 3">
    <name type="scientific">Ensete ventricosum</name>
    <name type="common">Abyssinian banana</name>
    <name type="synonym">Musa ensete</name>
    <dbReference type="NCBI Taxonomy" id="4639"/>
    <lineage>
        <taxon>Eukaryota</taxon>
        <taxon>Viridiplantae</taxon>
        <taxon>Streptophyta</taxon>
        <taxon>Embryophyta</taxon>
        <taxon>Tracheophyta</taxon>
        <taxon>Spermatophyta</taxon>
        <taxon>Magnoliopsida</taxon>
        <taxon>Liliopsida</taxon>
        <taxon>Zingiberales</taxon>
        <taxon>Musaceae</taxon>
        <taxon>Ensete</taxon>
    </lineage>
</organism>
<dbReference type="EMBL" id="AMZH03018459">
    <property type="protein sequence ID" value="RRT41594.1"/>
    <property type="molecule type" value="Genomic_DNA"/>
</dbReference>
<name>A0A426XQ40_ENSVE</name>
<accession>A0A426XQ40</accession>
<evidence type="ECO:0000313" key="2">
    <source>
        <dbReference type="EMBL" id="RRT41594.1"/>
    </source>
</evidence>
<feature type="region of interest" description="Disordered" evidence="1">
    <location>
        <begin position="51"/>
        <end position="74"/>
    </location>
</feature>
<evidence type="ECO:0000313" key="3">
    <source>
        <dbReference type="Proteomes" id="UP000287651"/>
    </source>
</evidence>
<evidence type="ECO:0000256" key="1">
    <source>
        <dbReference type="SAM" id="MobiDB-lite"/>
    </source>
</evidence>
<proteinExistence type="predicted"/>
<reference evidence="2 3" key="1">
    <citation type="journal article" date="2014" name="Agronomy (Basel)">
        <title>A Draft Genome Sequence for Ensete ventricosum, the Drought-Tolerant Tree Against Hunger.</title>
        <authorList>
            <person name="Harrison J."/>
            <person name="Moore K.A."/>
            <person name="Paszkiewicz K."/>
            <person name="Jones T."/>
            <person name="Grant M."/>
            <person name="Ambacheew D."/>
            <person name="Muzemil S."/>
            <person name="Studholme D.J."/>
        </authorList>
    </citation>
    <scope>NUCLEOTIDE SEQUENCE [LARGE SCALE GENOMIC DNA]</scope>
</reference>
<gene>
    <name evidence="2" type="ORF">B296_00057715</name>
</gene>
<feature type="compositionally biased region" description="Basic and acidic residues" evidence="1">
    <location>
        <begin position="61"/>
        <end position="70"/>
    </location>
</feature>
<dbReference type="AlphaFoldDB" id="A0A426XQ40"/>